<gene>
    <name evidence="13" type="ORF">BDD43_3235</name>
</gene>
<evidence type="ECO:0000256" key="11">
    <source>
        <dbReference type="ARBA" id="ARBA00023229"/>
    </source>
</evidence>
<dbReference type="InterPro" id="IPR005475">
    <property type="entry name" value="Transketolase-like_Pyr-bd"/>
</dbReference>
<dbReference type="OrthoDB" id="8732661at2"/>
<comment type="similarity">
    <text evidence="3">Belongs to the transketolase family. DXPS subfamily.</text>
</comment>
<dbReference type="GO" id="GO:0008661">
    <property type="term" value="F:1-deoxy-D-xylulose-5-phosphate synthase activity"/>
    <property type="evidence" value="ECO:0007669"/>
    <property type="project" value="UniProtKB-EC"/>
</dbReference>
<evidence type="ECO:0000256" key="8">
    <source>
        <dbReference type="ARBA" id="ARBA00022842"/>
    </source>
</evidence>
<evidence type="ECO:0000256" key="4">
    <source>
        <dbReference type="ARBA" id="ARBA00011738"/>
    </source>
</evidence>
<dbReference type="GO" id="GO:0005829">
    <property type="term" value="C:cytosol"/>
    <property type="evidence" value="ECO:0007669"/>
    <property type="project" value="TreeGrafter"/>
</dbReference>
<dbReference type="GO" id="GO:0019288">
    <property type="term" value="P:isopentenyl diphosphate biosynthetic process, methylerythritol 4-phosphate pathway"/>
    <property type="evidence" value="ECO:0007669"/>
    <property type="project" value="TreeGrafter"/>
</dbReference>
<dbReference type="Pfam" id="PF02779">
    <property type="entry name" value="Transket_pyr"/>
    <property type="match status" value="1"/>
</dbReference>
<dbReference type="InterPro" id="IPR033248">
    <property type="entry name" value="Transketolase_C"/>
</dbReference>
<keyword evidence="9" id="KW-0784">Thiamine biosynthesis</keyword>
<dbReference type="PANTHER" id="PTHR43322:SF5">
    <property type="entry name" value="1-DEOXY-D-XYLULOSE-5-PHOSPHATE SYNTHASE, CHLOROPLASTIC"/>
    <property type="match status" value="1"/>
</dbReference>
<evidence type="ECO:0000256" key="1">
    <source>
        <dbReference type="ARBA" id="ARBA00001946"/>
    </source>
</evidence>
<dbReference type="Gene3D" id="3.40.50.920">
    <property type="match status" value="1"/>
</dbReference>
<dbReference type="Gene3D" id="3.40.50.970">
    <property type="match status" value="1"/>
</dbReference>
<keyword evidence="7" id="KW-0479">Metal-binding</keyword>
<dbReference type="RefSeq" id="WP_121198575.1">
    <property type="nucleotide sequence ID" value="NZ_RBKU01000001.1"/>
</dbReference>
<dbReference type="GO" id="GO:0046872">
    <property type="term" value="F:metal ion binding"/>
    <property type="evidence" value="ECO:0007669"/>
    <property type="project" value="UniProtKB-KW"/>
</dbReference>
<dbReference type="PANTHER" id="PTHR43322">
    <property type="entry name" value="1-D-DEOXYXYLULOSE 5-PHOSPHATE SYNTHASE-RELATED"/>
    <property type="match status" value="1"/>
</dbReference>
<dbReference type="GO" id="GO:0009228">
    <property type="term" value="P:thiamine biosynthetic process"/>
    <property type="evidence" value="ECO:0007669"/>
    <property type="project" value="UniProtKB-KW"/>
</dbReference>
<accession>A0A495J242</accession>
<reference evidence="13 14" key="1">
    <citation type="submission" date="2018-10" db="EMBL/GenBank/DDBJ databases">
        <title>Genomic Encyclopedia of Archaeal and Bacterial Type Strains, Phase II (KMG-II): from individual species to whole genera.</title>
        <authorList>
            <person name="Goeker M."/>
        </authorList>
    </citation>
    <scope>NUCLEOTIDE SEQUENCE [LARGE SCALE GENOMIC DNA]</scope>
    <source>
        <strain evidence="13 14">DSM 18602</strain>
    </source>
</reference>
<name>A0A495J242_9SPHI</name>
<sequence length="311" mass="33874">MSYEELLTKLALEDDRFVVMTAENRALVRNLPAKLGKRFVDTGITEQTMVGAAAGLALRGRIPVLHALATFLSMRAFEFIRTDAGIPNLPVKLSSFIPGFLSDGNGPTHQAVEDISIMRGIPNVTVFAAADEQDLVGMLPAIWASPNPAYVRINTRQTDYNHTPFEIGKAEVICEGTDVTILTYGLLFEQALVAVNILKEQGVSVGLVNMRSLKPVDEQAILKAAKSNLVVTLEDHFNIGGLYSIVAETLLKHQTTAKVMPYGLDGKWFKPALLPAVLEYEGFTGKQIAEKILGHTTNAIQPEIATPEFAE</sequence>
<comment type="subunit">
    <text evidence="4">Homodimer.</text>
</comment>
<comment type="pathway">
    <text evidence="2">Metabolic intermediate biosynthesis; 1-deoxy-D-xylulose 5-phosphate biosynthesis; 1-deoxy-D-xylulose 5-phosphate from D-glyceraldehyde 3-phosphate and pyruvate: step 1/1.</text>
</comment>
<proteinExistence type="inferred from homology"/>
<dbReference type="EMBL" id="RBKU01000001">
    <property type="protein sequence ID" value="RKR83035.1"/>
    <property type="molecule type" value="Genomic_DNA"/>
</dbReference>
<dbReference type="InterPro" id="IPR029061">
    <property type="entry name" value="THDP-binding"/>
</dbReference>
<dbReference type="CDD" id="cd07033">
    <property type="entry name" value="TPP_PYR_DXS_TK_like"/>
    <property type="match status" value="1"/>
</dbReference>
<evidence type="ECO:0000313" key="13">
    <source>
        <dbReference type="EMBL" id="RKR83035.1"/>
    </source>
</evidence>
<dbReference type="EC" id="2.2.1.7" evidence="5"/>
<evidence type="ECO:0000313" key="14">
    <source>
        <dbReference type="Proteomes" id="UP000268007"/>
    </source>
</evidence>
<evidence type="ECO:0000256" key="2">
    <source>
        <dbReference type="ARBA" id="ARBA00004980"/>
    </source>
</evidence>
<dbReference type="InterPro" id="IPR009014">
    <property type="entry name" value="Transketo_C/PFOR_II"/>
</dbReference>
<keyword evidence="10" id="KW-0786">Thiamine pyrophosphate</keyword>
<dbReference type="SUPFAM" id="SSF52922">
    <property type="entry name" value="TK C-terminal domain-like"/>
    <property type="match status" value="1"/>
</dbReference>
<dbReference type="InterPro" id="IPR005477">
    <property type="entry name" value="Dxylulose-5-P_synthase"/>
</dbReference>
<evidence type="ECO:0000256" key="10">
    <source>
        <dbReference type="ARBA" id="ARBA00023052"/>
    </source>
</evidence>
<keyword evidence="6" id="KW-0808">Transferase</keyword>
<dbReference type="Pfam" id="PF02780">
    <property type="entry name" value="Transketolase_C"/>
    <property type="match status" value="1"/>
</dbReference>
<comment type="caution">
    <text evidence="13">The sequence shown here is derived from an EMBL/GenBank/DDBJ whole genome shotgun (WGS) entry which is preliminary data.</text>
</comment>
<keyword evidence="11" id="KW-0414">Isoprene biosynthesis</keyword>
<evidence type="ECO:0000256" key="7">
    <source>
        <dbReference type="ARBA" id="ARBA00022723"/>
    </source>
</evidence>
<dbReference type="GO" id="GO:0016114">
    <property type="term" value="P:terpenoid biosynthetic process"/>
    <property type="evidence" value="ECO:0007669"/>
    <property type="project" value="InterPro"/>
</dbReference>
<evidence type="ECO:0000256" key="5">
    <source>
        <dbReference type="ARBA" id="ARBA00013150"/>
    </source>
</evidence>
<protein>
    <recommendedName>
        <fullName evidence="5">1-deoxy-D-xylulose-5-phosphate synthase</fullName>
        <ecNumber evidence="5">2.2.1.7</ecNumber>
    </recommendedName>
</protein>
<dbReference type="Proteomes" id="UP000268007">
    <property type="component" value="Unassembled WGS sequence"/>
</dbReference>
<evidence type="ECO:0000259" key="12">
    <source>
        <dbReference type="SMART" id="SM00861"/>
    </source>
</evidence>
<evidence type="ECO:0000256" key="3">
    <source>
        <dbReference type="ARBA" id="ARBA00011081"/>
    </source>
</evidence>
<evidence type="ECO:0000256" key="9">
    <source>
        <dbReference type="ARBA" id="ARBA00022977"/>
    </source>
</evidence>
<feature type="domain" description="Transketolase-like pyrimidine-binding" evidence="12">
    <location>
        <begin position="1"/>
        <end position="162"/>
    </location>
</feature>
<keyword evidence="14" id="KW-1185">Reference proteome</keyword>
<keyword evidence="8" id="KW-0460">Magnesium</keyword>
<dbReference type="AlphaFoldDB" id="A0A495J242"/>
<dbReference type="SMART" id="SM00861">
    <property type="entry name" value="Transket_pyr"/>
    <property type="match status" value="1"/>
</dbReference>
<organism evidence="13 14">
    <name type="scientific">Mucilaginibacter gracilis</name>
    <dbReference type="NCBI Taxonomy" id="423350"/>
    <lineage>
        <taxon>Bacteria</taxon>
        <taxon>Pseudomonadati</taxon>
        <taxon>Bacteroidota</taxon>
        <taxon>Sphingobacteriia</taxon>
        <taxon>Sphingobacteriales</taxon>
        <taxon>Sphingobacteriaceae</taxon>
        <taxon>Mucilaginibacter</taxon>
    </lineage>
</organism>
<comment type="cofactor">
    <cofactor evidence="1">
        <name>Mg(2+)</name>
        <dbReference type="ChEBI" id="CHEBI:18420"/>
    </cofactor>
</comment>
<dbReference type="SUPFAM" id="SSF52518">
    <property type="entry name" value="Thiamin diphosphate-binding fold (THDP-binding)"/>
    <property type="match status" value="1"/>
</dbReference>
<evidence type="ECO:0000256" key="6">
    <source>
        <dbReference type="ARBA" id="ARBA00022679"/>
    </source>
</evidence>